<dbReference type="EC" id="4.3.2.3" evidence="4"/>
<evidence type="ECO:0000259" key="3">
    <source>
        <dbReference type="Pfam" id="PF01557"/>
    </source>
</evidence>
<evidence type="ECO:0000256" key="1">
    <source>
        <dbReference type="ARBA" id="ARBA00010211"/>
    </source>
</evidence>
<dbReference type="OrthoDB" id="5197601at2"/>
<evidence type="ECO:0000313" key="5">
    <source>
        <dbReference type="Proteomes" id="UP000052022"/>
    </source>
</evidence>
<evidence type="ECO:0000256" key="2">
    <source>
        <dbReference type="ARBA" id="ARBA00022723"/>
    </source>
</evidence>
<dbReference type="PANTHER" id="PTHR42796:SF4">
    <property type="entry name" value="FUMARYLACETOACETATE HYDROLASE DOMAIN-CONTAINING PROTEIN 2A"/>
    <property type="match status" value="1"/>
</dbReference>
<dbReference type="AlphaFoldDB" id="A0A0P1GAG7"/>
<keyword evidence="2" id="KW-0479">Metal-binding</keyword>
<reference evidence="4 5" key="1">
    <citation type="submission" date="2015-09" db="EMBL/GenBank/DDBJ databases">
        <authorList>
            <consortium name="Swine Surveillance"/>
        </authorList>
    </citation>
    <scope>NUCLEOTIDE SEQUENCE [LARGE SCALE GENOMIC DNA]</scope>
    <source>
        <strain evidence="4 5">CECT 7557</strain>
    </source>
</reference>
<dbReference type="Pfam" id="PF01557">
    <property type="entry name" value="FAA_hydrolase"/>
    <property type="match status" value="1"/>
</dbReference>
<keyword evidence="4" id="KW-0456">Lyase</keyword>
<name>A0A0P1GAG7_9RHOB</name>
<gene>
    <name evidence="4" type="ORF">TRM7557_01905</name>
</gene>
<sequence>MQICHLRQGATIIPAIRDGDNHRDARALTPAFDAAFFAAGGLAQLRAADVSSLPAVDRFDSFGPCVLRPSKIVCVGLNYHDHAKEAGMEPPAEPVIFFKSPSALSGPNDPILLPPGCDMLDWEVELAFVIGHRAKRVSQAEALAHVAGFAIMNDVSDRNAQMMRGGQWAKGKSYDSFAPLGPYLDLDVADPHALSLTLAVNGQQMQNGSTSDLIFDLPTVIEHISEFMTLEPGDIITTGTPAGVGYGMTPKQFLKAGDRVETAITGLGTQSQEVVPDD</sequence>
<comment type="similarity">
    <text evidence="1">Belongs to the FAH family.</text>
</comment>
<dbReference type="GO" id="GO:0046872">
    <property type="term" value="F:metal ion binding"/>
    <property type="evidence" value="ECO:0007669"/>
    <property type="project" value="UniProtKB-KW"/>
</dbReference>
<dbReference type="GO" id="GO:0016853">
    <property type="term" value="F:isomerase activity"/>
    <property type="evidence" value="ECO:0007669"/>
    <property type="project" value="UniProtKB-ARBA"/>
</dbReference>
<evidence type="ECO:0000313" key="4">
    <source>
        <dbReference type="EMBL" id="CUH78486.1"/>
    </source>
</evidence>
<dbReference type="EMBL" id="CYSD01000031">
    <property type="protein sequence ID" value="CUH78486.1"/>
    <property type="molecule type" value="Genomic_DNA"/>
</dbReference>
<keyword evidence="5" id="KW-1185">Reference proteome</keyword>
<dbReference type="Gene3D" id="3.90.850.10">
    <property type="entry name" value="Fumarylacetoacetase-like, C-terminal domain"/>
    <property type="match status" value="1"/>
</dbReference>
<proteinExistence type="inferred from homology"/>
<dbReference type="InterPro" id="IPR011234">
    <property type="entry name" value="Fumarylacetoacetase-like_C"/>
</dbReference>
<dbReference type="STRING" id="928856.SAMN04488049_10876"/>
<dbReference type="RefSeq" id="WP_058289969.1">
    <property type="nucleotide sequence ID" value="NZ_CYSD01000031.1"/>
</dbReference>
<dbReference type="FunFam" id="3.90.850.10:FF:000002">
    <property type="entry name" value="2-hydroxyhepta-2,4-diene-1,7-dioate isomerase"/>
    <property type="match status" value="1"/>
</dbReference>
<organism evidence="4 5">
    <name type="scientific">Tritonibacter multivorans</name>
    <dbReference type="NCBI Taxonomy" id="928856"/>
    <lineage>
        <taxon>Bacteria</taxon>
        <taxon>Pseudomonadati</taxon>
        <taxon>Pseudomonadota</taxon>
        <taxon>Alphaproteobacteria</taxon>
        <taxon>Rhodobacterales</taxon>
        <taxon>Paracoccaceae</taxon>
        <taxon>Tritonibacter</taxon>
    </lineage>
</organism>
<dbReference type="Proteomes" id="UP000052022">
    <property type="component" value="Unassembled WGS sequence"/>
</dbReference>
<dbReference type="InterPro" id="IPR051121">
    <property type="entry name" value="FAH"/>
</dbReference>
<dbReference type="SUPFAM" id="SSF56529">
    <property type="entry name" value="FAH"/>
    <property type="match status" value="1"/>
</dbReference>
<dbReference type="GO" id="GO:0050385">
    <property type="term" value="F:ureidoglycolate lyase activity"/>
    <property type="evidence" value="ECO:0007669"/>
    <property type="project" value="UniProtKB-EC"/>
</dbReference>
<dbReference type="PANTHER" id="PTHR42796">
    <property type="entry name" value="FUMARYLACETOACETATE HYDROLASE DOMAIN-CONTAINING PROTEIN 2A-RELATED"/>
    <property type="match status" value="1"/>
</dbReference>
<feature type="domain" description="Fumarylacetoacetase-like C-terminal" evidence="3">
    <location>
        <begin position="71"/>
        <end position="275"/>
    </location>
</feature>
<protein>
    <submittedName>
        <fullName evidence="4">Ureidoglycolate lyase</fullName>
        <ecNumber evidence="4">4.3.2.3</ecNumber>
    </submittedName>
</protein>
<accession>A0A0P1GAG7</accession>
<dbReference type="InterPro" id="IPR036663">
    <property type="entry name" value="Fumarylacetoacetase_C_sf"/>
</dbReference>
<dbReference type="GO" id="GO:0019752">
    <property type="term" value="P:carboxylic acid metabolic process"/>
    <property type="evidence" value="ECO:0007669"/>
    <property type="project" value="UniProtKB-ARBA"/>
</dbReference>